<dbReference type="Pfam" id="PF01966">
    <property type="entry name" value="HD"/>
    <property type="match status" value="1"/>
</dbReference>
<feature type="transmembrane region" description="Helical" evidence="2">
    <location>
        <begin position="335"/>
        <end position="352"/>
    </location>
</feature>
<dbReference type="Pfam" id="PF07698">
    <property type="entry name" value="7TM-7TMR_HD"/>
    <property type="match status" value="1"/>
</dbReference>
<evidence type="ECO:0000313" key="4">
    <source>
        <dbReference type="EMBL" id="BBO80622.1"/>
    </source>
</evidence>
<feature type="domain" description="HD/PDEase" evidence="3">
    <location>
        <begin position="560"/>
        <end position="717"/>
    </location>
</feature>
<gene>
    <name evidence="4" type="ORF">DSCO28_11880</name>
</gene>
<dbReference type="CDD" id="cd00077">
    <property type="entry name" value="HDc"/>
    <property type="match status" value="1"/>
</dbReference>
<dbReference type="KEGG" id="dov:DSCO28_11880"/>
<evidence type="ECO:0000256" key="1">
    <source>
        <dbReference type="SAM" id="MobiDB-lite"/>
    </source>
</evidence>
<dbReference type="GO" id="GO:0016787">
    <property type="term" value="F:hydrolase activity"/>
    <property type="evidence" value="ECO:0007669"/>
    <property type="project" value="UniProtKB-KW"/>
</dbReference>
<dbReference type="InterPro" id="IPR011624">
    <property type="entry name" value="Metal-dep_PHydrolase_7TM_extra"/>
</dbReference>
<organism evidence="4 5">
    <name type="scientific">Desulfosarcina ovata subsp. sediminis</name>
    <dbReference type="NCBI Taxonomy" id="885957"/>
    <lineage>
        <taxon>Bacteria</taxon>
        <taxon>Pseudomonadati</taxon>
        <taxon>Thermodesulfobacteriota</taxon>
        <taxon>Desulfobacteria</taxon>
        <taxon>Desulfobacterales</taxon>
        <taxon>Desulfosarcinaceae</taxon>
        <taxon>Desulfosarcina</taxon>
    </lineage>
</organism>
<dbReference type="PANTHER" id="PTHR36442:SF1">
    <property type="entry name" value="CYCLIC-DI-AMP PHOSPHODIESTERASE PGPH"/>
    <property type="match status" value="1"/>
</dbReference>
<feature type="transmembrane region" description="Helical" evidence="2">
    <location>
        <begin position="409"/>
        <end position="427"/>
    </location>
</feature>
<dbReference type="Pfam" id="PF07697">
    <property type="entry name" value="7TMR-HDED"/>
    <property type="match status" value="1"/>
</dbReference>
<keyword evidence="2" id="KW-0812">Transmembrane</keyword>
<name>A0A5K7ZEY5_9BACT</name>
<evidence type="ECO:0000256" key="2">
    <source>
        <dbReference type="SAM" id="Phobius"/>
    </source>
</evidence>
<sequence length="813" mass="89687">MNMIHIRKKKTITHFFITSPYIKWALLILILSGFAVGLYPSLVIHQHRYEIGDVVKSDIKASDNFFIEDEAATDAHRRQAVENIPPVYDLNPKILKGTVKRLNDAFTRLRTIYAQESEQLQTEAQGSTSAMSTDLMFDPSQVPDLPHVSIDERVQAKKGLFENILGVDIGTEAFSILTQHGFTEEIPRLLTTITTQVLSNGVVANKEILLKETDKGIILRNVETMMETPVLNLKQFYGPDQAKTMVRVFADPLLKGMNYALLNLIVDISQRLIQPNITLNSLETEARKESAANQIKPVLYMIKKGEMLLREGDRVTPLHLRKLNAMKGRDNTHQVPLAGSGAVLLLAAILIIQYHVRLKNRMEQANYGNKDLLFLACVMVVFIVVVKIADTLPDTWFLGLPLARPESPVGYGIPLAAGAMIVCLFMGRETALIFALALALCAAMLLQGGMGALIYYILSCTMAAWWLQDCRERRIIIKAGAKLGMLNAGLAVITDAYLGSASLTNLPFDVTVAFLGGIGAGIITTGVAPVVEMVFGYTTDITLLELANLDRPILRRLMLEAPGTYHHSVIVGSLVEAAATEIGANPILAKVCGYYHDIGKLKKPLYFIENQSDGKNKHDKLAPSMSALILIAHVKNGVEIAREHKLGQVIIDTIQQHHGTSLISYFFEKAKSVKGEDGVNIDDFRYPGPRPQTREAGLVMLADVVEAASRTLDNPTPSRIQGLVQNLINKIFSDGQLDHCELTLKDLHLIARSFNKILNGIHHHRIEYQDSSAITPGKAKNGGMDRKPAKPSQAARAKNNEDSQAHFKRLGLS</sequence>
<keyword evidence="2" id="KW-1133">Transmembrane helix</keyword>
<dbReference type="RefSeq" id="WP_155321524.1">
    <property type="nucleotide sequence ID" value="NZ_AP021876.1"/>
</dbReference>
<dbReference type="PANTHER" id="PTHR36442">
    <property type="entry name" value="CYCLIC-DI-AMP PHOSPHODIESTERASE PGPH"/>
    <property type="match status" value="1"/>
</dbReference>
<dbReference type="Gene3D" id="1.10.3210.10">
    <property type="entry name" value="Hypothetical protein af1432"/>
    <property type="match status" value="1"/>
</dbReference>
<dbReference type="InterPro" id="IPR006674">
    <property type="entry name" value="HD_domain"/>
</dbReference>
<evidence type="ECO:0000313" key="5">
    <source>
        <dbReference type="Proteomes" id="UP000425960"/>
    </source>
</evidence>
<feature type="transmembrane region" description="Helical" evidence="2">
    <location>
        <begin position="372"/>
        <end position="389"/>
    </location>
</feature>
<dbReference type="InterPro" id="IPR052722">
    <property type="entry name" value="PgpH_phosphodiesterase"/>
</dbReference>
<dbReference type="InterPro" id="IPR006675">
    <property type="entry name" value="HDIG_dom"/>
</dbReference>
<protein>
    <submittedName>
        <fullName evidence="4">HD family phosphohydrolase</fullName>
    </submittedName>
</protein>
<feature type="transmembrane region" description="Helical" evidence="2">
    <location>
        <begin position="434"/>
        <end position="467"/>
    </location>
</feature>
<accession>A0A5K7ZEY5</accession>
<dbReference type="InterPro" id="IPR011621">
    <property type="entry name" value="Metal-dep_PHydrolase_7TM_intra"/>
</dbReference>
<keyword evidence="2" id="KW-0472">Membrane</keyword>
<reference evidence="4 5" key="1">
    <citation type="submission" date="2019-11" db="EMBL/GenBank/DDBJ databases">
        <title>Comparative genomics of hydrocarbon-degrading Desulfosarcina strains.</title>
        <authorList>
            <person name="Watanabe M."/>
            <person name="Kojima H."/>
            <person name="Fukui M."/>
        </authorList>
    </citation>
    <scope>NUCLEOTIDE SEQUENCE [LARGE SCALE GENOMIC DNA]</scope>
    <source>
        <strain evidence="4 5">28bB2T</strain>
    </source>
</reference>
<evidence type="ECO:0000259" key="3">
    <source>
        <dbReference type="SMART" id="SM00471"/>
    </source>
</evidence>
<dbReference type="SUPFAM" id="SSF109604">
    <property type="entry name" value="HD-domain/PDEase-like"/>
    <property type="match status" value="1"/>
</dbReference>
<dbReference type="InterPro" id="IPR003607">
    <property type="entry name" value="HD/PDEase_dom"/>
</dbReference>
<dbReference type="NCBIfam" id="TIGR00277">
    <property type="entry name" value="HDIG"/>
    <property type="match status" value="1"/>
</dbReference>
<feature type="transmembrane region" description="Helical" evidence="2">
    <location>
        <begin position="21"/>
        <end position="39"/>
    </location>
</feature>
<dbReference type="AlphaFoldDB" id="A0A5K7ZEY5"/>
<dbReference type="Proteomes" id="UP000425960">
    <property type="component" value="Chromosome"/>
</dbReference>
<keyword evidence="4" id="KW-0378">Hydrolase</keyword>
<dbReference type="SMART" id="SM00471">
    <property type="entry name" value="HDc"/>
    <property type="match status" value="1"/>
</dbReference>
<feature type="region of interest" description="Disordered" evidence="1">
    <location>
        <begin position="773"/>
        <end position="813"/>
    </location>
</feature>
<dbReference type="EMBL" id="AP021876">
    <property type="protein sequence ID" value="BBO80622.1"/>
    <property type="molecule type" value="Genomic_DNA"/>
</dbReference>
<proteinExistence type="predicted"/>